<evidence type="ECO:0000313" key="1">
    <source>
        <dbReference type="EMBL" id="KAL2799579.1"/>
    </source>
</evidence>
<sequence>MFELEDDVASGREKCYTTIAHLPAFINPEQTPTKRSPFSTILNHSFVHTVEVTLPREVYTTVESSLDSKLQKLSYARLSMTLSSVIEGDFFNTYIKAGNILMISEGRSGLDNVYTLRDGVLRLELGKEDFEKTGLEGKPVRTGGKKHAKERYLVELNLRLPSMLHGKKGFQRIEWAFKNVLNQCVAWLFFDLGTGSAGVSEDDISVKGNNPDIIPCEPIRTTHENISTPSFSDLRVTENASEEMRDLWGEISEWLSLVSLESQRVSADDDIDPYLCRYGAPEIGQTKGLDLVTLKWHGFIPPRWIMQLFITFFRETAPRIAGPQTWFALSASALGRDAIEGKDGYSIMALPPIKAAGAETTTREDQTDGAKDARYSICWEFVGTSVL</sequence>
<dbReference type="InterPro" id="IPR013893">
    <property type="entry name" value="RNase_P_Rpp40"/>
</dbReference>
<evidence type="ECO:0000313" key="2">
    <source>
        <dbReference type="Proteomes" id="UP001610563"/>
    </source>
</evidence>
<dbReference type="PANTHER" id="PTHR15396:SF1">
    <property type="entry name" value="RIBONUCLEASE P PROTEIN SUBUNIT P40"/>
    <property type="match status" value="1"/>
</dbReference>
<reference evidence="1 2" key="1">
    <citation type="submission" date="2024-07" db="EMBL/GenBank/DDBJ databases">
        <title>Section-level genome sequencing and comparative genomics of Aspergillus sections Usti and Cavernicolus.</title>
        <authorList>
            <consortium name="Lawrence Berkeley National Laboratory"/>
            <person name="Nybo J.L."/>
            <person name="Vesth T.C."/>
            <person name="Theobald S."/>
            <person name="Frisvad J.C."/>
            <person name="Larsen T.O."/>
            <person name="Kjaerboelling I."/>
            <person name="Rothschild-Mancinelli K."/>
            <person name="Lyhne E.K."/>
            <person name="Kogle M.E."/>
            <person name="Barry K."/>
            <person name="Clum A."/>
            <person name="Na H."/>
            <person name="Ledsgaard L."/>
            <person name="Lin J."/>
            <person name="Lipzen A."/>
            <person name="Kuo A."/>
            <person name="Riley R."/>
            <person name="Mondo S."/>
            <person name="Labutti K."/>
            <person name="Haridas S."/>
            <person name="Pangalinan J."/>
            <person name="Salamov A.A."/>
            <person name="Simmons B.A."/>
            <person name="Magnuson J.K."/>
            <person name="Chen J."/>
            <person name="Drula E."/>
            <person name="Henrissat B."/>
            <person name="Wiebenga A."/>
            <person name="Lubbers R.J."/>
            <person name="Gomes A.C."/>
            <person name="Makela M.R."/>
            <person name="Stajich J."/>
            <person name="Grigoriev I.V."/>
            <person name="Mortensen U.H."/>
            <person name="De Vries R.P."/>
            <person name="Baker S.E."/>
            <person name="Andersen M.R."/>
        </authorList>
    </citation>
    <scope>NUCLEOTIDE SEQUENCE [LARGE SCALE GENOMIC DNA]</scope>
    <source>
        <strain evidence="1 2">CBS 209.92</strain>
    </source>
</reference>
<dbReference type="EMBL" id="JBFTWV010000007">
    <property type="protein sequence ID" value="KAL2799579.1"/>
    <property type="molecule type" value="Genomic_DNA"/>
</dbReference>
<protein>
    <submittedName>
        <fullName evidence="1">Ribonuclease P 40kDa subunit-domain-containing protein</fullName>
    </submittedName>
</protein>
<comment type="caution">
    <text evidence="1">The sequence shown here is derived from an EMBL/GenBank/DDBJ whole genome shotgun (WGS) entry which is preliminary data.</text>
</comment>
<accession>A0ABR4GKK6</accession>
<dbReference type="PANTHER" id="PTHR15396">
    <property type="entry name" value="RIBONUCLEASE P PROTEIN SUBUNIT P40"/>
    <property type="match status" value="1"/>
</dbReference>
<dbReference type="Proteomes" id="UP001610563">
    <property type="component" value="Unassembled WGS sequence"/>
</dbReference>
<dbReference type="Pfam" id="PF08584">
    <property type="entry name" value="Ribonuc_P_40"/>
    <property type="match status" value="1"/>
</dbReference>
<name>A0ABR4GKK6_9EURO</name>
<proteinExistence type="predicted"/>
<keyword evidence="2" id="KW-1185">Reference proteome</keyword>
<gene>
    <name evidence="1" type="ORF">BJX66DRAFT_242719</name>
</gene>
<organism evidence="1 2">
    <name type="scientific">Aspergillus keveii</name>
    <dbReference type="NCBI Taxonomy" id="714993"/>
    <lineage>
        <taxon>Eukaryota</taxon>
        <taxon>Fungi</taxon>
        <taxon>Dikarya</taxon>
        <taxon>Ascomycota</taxon>
        <taxon>Pezizomycotina</taxon>
        <taxon>Eurotiomycetes</taxon>
        <taxon>Eurotiomycetidae</taxon>
        <taxon>Eurotiales</taxon>
        <taxon>Aspergillaceae</taxon>
        <taxon>Aspergillus</taxon>
        <taxon>Aspergillus subgen. Nidulantes</taxon>
    </lineage>
</organism>